<sequence>MLALNVRLGVPWIDKGPAGGRSDTPILIYSGATAAGLYAIQLAKLAGVKVVTTASLRSHELVKGYGACDAFDNGSPTAVEDIIRKYPNIDRAMDCFSEAALPNSVPRLYKTAEGGLSRSWIEERPT</sequence>
<protein>
    <recommendedName>
        <fullName evidence="4">Alcohol dehydrogenase-like C-terminal domain-containing protein</fullName>
    </recommendedName>
</protein>
<evidence type="ECO:0008006" key="4">
    <source>
        <dbReference type="Google" id="ProtNLM"/>
    </source>
</evidence>
<reference evidence="2 3" key="1">
    <citation type="submission" date="2024-07" db="EMBL/GenBank/DDBJ databases">
        <title>Section-level genome sequencing and comparative genomics of Aspergillus sections Usti and Cavernicolus.</title>
        <authorList>
            <consortium name="Lawrence Berkeley National Laboratory"/>
            <person name="Nybo J.L."/>
            <person name="Vesth T.C."/>
            <person name="Theobald S."/>
            <person name="Frisvad J.C."/>
            <person name="Larsen T.O."/>
            <person name="Kjaerboelling I."/>
            <person name="Rothschild-Mancinelli K."/>
            <person name="Lyhne E.K."/>
            <person name="Kogle M.E."/>
            <person name="Barry K."/>
            <person name="Clum A."/>
            <person name="Na H."/>
            <person name="Ledsgaard L."/>
            <person name="Lin J."/>
            <person name="Lipzen A."/>
            <person name="Kuo A."/>
            <person name="Riley R."/>
            <person name="Mondo S."/>
            <person name="Labutti K."/>
            <person name="Haridas S."/>
            <person name="Pangalinan J."/>
            <person name="Salamov A.A."/>
            <person name="Simmons B.A."/>
            <person name="Magnuson J.K."/>
            <person name="Chen J."/>
            <person name="Drula E."/>
            <person name="Henrissat B."/>
            <person name="Wiebenga A."/>
            <person name="Lubbers R.J."/>
            <person name="Gomes A.C."/>
            <person name="Makela M.R."/>
            <person name="Stajich J."/>
            <person name="Grigoriev I.V."/>
            <person name="Mortensen U.H."/>
            <person name="De Vries R.P."/>
            <person name="Baker S.E."/>
            <person name="Andersen M.R."/>
        </authorList>
    </citation>
    <scope>NUCLEOTIDE SEQUENCE [LARGE SCALE GENOMIC DNA]</scope>
    <source>
        <strain evidence="2 3">CBS 123904</strain>
    </source>
</reference>
<accession>A0ABR4IMU7</accession>
<comment type="caution">
    <text evidence="2">The sequence shown here is derived from an EMBL/GenBank/DDBJ whole genome shotgun (WGS) entry which is preliminary data.</text>
</comment>
<gene>
    <name evidence="2" type="ORF">BJY01DRAFT_255125</name>
</gene>
<evidence type="ECO:0000313" key="3">
    <source>
        <dbReference type="Proteomes" id="UP001610446"/>
    </source>
</evidence>
<dbReference type="Proteomes" id="UP001610446">
    <property type="component" value="Unassembled WGS sequence"/>
</dbReference>
<proteinExistence type="predicted"/>
<dbReference type="InterPro" id="IPR047122">
    <property type="entry name" value="Trans-enoyl_RdTase-like"/>
</dbReference>
<evidence type="ECO:0000313" key="2">
    <source>
        <dbReference type="EMBL" id="KAL2829111.1"/>
    </source>
</evidence>
<dbReference type="SUPFAM" id="SSF51735">
    <property type="entry name" value="NAD(P)-binding Rossmann-fold domains"/>
    <property type="match status" value="1"/>
</dbReference>
<name>A0ABR4IMU7_9EURO</name>
<dbReference type="PANTHER" id="PTHR45348:SF7">
    <property type="entry name" value="ZINC BINDING OXIDOREDUCTASE, PUTATIVE-RELATED"/>
    <property type="match status" value="1"/>
</dbReference>
<dbReference type="InterPro" id="IPR036291">
    <property type="entry name" value="NAD(P)-bd_dom_sf"/>
</dbReference>
<dbReference type="PANTHER" id="PTHR45348">
    <property type="entry name" value="HYPOTHETICAL OXIDOREDUCTASE (EUROFUNG)"/>
    <property type="match status" value="1"/>
</dbReference>
<dbReference type="Gene3D" id="3.40.50.720">
    <property type="entry name" value="NAD(P)-binding Rossmann-like Domain"/>
    <property type="match status" value="1"/>
</dbReference>
<keyword evidence="1" id="KW-0560">Oxidoreductase</keyword>
<evidence type="ECO:0000256" key="1">
    <source>
        <dbReference type="ARBA" id="ARBA00023002"/>
    </source>
</evidence>
<dbReference type="EMBL" id="JBFXLU010000342">
    <property type="protein sequence ID" value="KAL2829111.1"/>
    <property type="molecule type" value="Genomic_DNA"/>
</dbReference>
<keyword evidence="3" id="KW-1185">Reference proteome</keyword>
<organism evidence="2 3">
    <name type="scientific">Aspergillus pseudoustus</name>
    <dbReference type="NCBI Taxonomy" id="1810923"/>
    <lineage>
        <taxon>Eukaryota</taxon>
        <taxon>Fungi</taxon>
        <taxon>Dikarya</taxon>
        <taxon>Ascomycota</taxon>
        <taxon>Pezizomycotina</taxon>
        <taxon>Eurotiomycetes</taxon>
        <taxon>Eurotiomycetidae</taxon>
        <taxon>Eurotiales</taxon>
        <taxon>Aspergillaceae</taxon>
        <taxon>Aspergillus</taxon>
        <taxon>Aspergillus subgen. Nidulantes</taxon>
    </lineage>
</organism>